<proteinExistence type="predicted"/>
<gene>
    <name evidence="1" type="ORF">BJ980_001322</name>
</gene>
<organism evidence="1 2">
    <name type="scientific">Nocardioides daedukensis</name>
    <dbReference type="NCBI Taxonomy" id="634462"/>
    <lineage>
        <taxon>Bacteria</taxon>
        <taxon>Bacillati</taxon>
        <taxon>Actinomycetota</taxon>
        <taxon>Actinomycetes</taxon>
        <taxon>Propionibacteriales</taxon>
        <taxon>Nocardioidaceae</taxon>
        <taxon>Nocardioides</taxon>
    </lineage>
</organism>
<dbReference type="EMBL" id="JACCAA010000001">
    <property type="protein sequence ID" value="NYG58399.1"/>
    <property type="molecule type" value="Genomic_DNA"/>
</dbReference>
<evidence type="ECO:0000313" key="2">
    <source>
        <dbReference type="Proteomes" id="UP000540656"/>
    </source>
</evidence>
<keyword evidence="2" id="KW-1185">Reference proteome</keyword>
<reference evidence="1 2" key="1">
    <citation type="submission" date="2020-07" db="EMBL/GenBank/DDBJ databases">
        <title>Sequencing the genomes of 1000 actinobacteria strains.</title>
        <authorList>
            <person name="Klenk H.-P."/>
        </authorList>
    </citation>
    <scope>NUCLEOTIDE SEQUENCE [LARGE SCALE GENOMIC DNA]</scope>
    <source>
        <strain evidence="1 2">DSM 23819</strain>
    </source>
</reference>
<evidence type="ECO:0000313" key="1">
    <source>
        <dbReference type="EMBL" id="NYG58399.1"/>
    </source>
</evidence>
<dbReference type="AlphaFoldDB" id="A0A7Y9RZX1"/>
<accession>A0A7Y9RZX1</accession>
<evidence type="ECO:0008006" key="3">
    <source>
        <dbReference type="Google" id="ProtNLM"/>
    </source>
</evidence>
<dbReference type="Proteomes" id="UP000540656">
    <property type="component" value="Unassembled WGS sequence"/>
</dbReference>
<dbReference type="RefSeq" id="WP_179501567.1">
    <property type="nucleotide sequence ID" value="NZ_JACCAA010000001.1"/>
</dbReference>
<dbReference type="Gene3D" id="3.30.750.24">
    <property type="entry name" value="STAS domain"/>
    <property type="match status" value="1"/>
</dbReference>
<dbReference type="SUPFAM" id="SSF52091">
    <property type="entry name" value="SpoIIaa-like"/>
    <property type="match status" value="1"/>
</dbReference>
<dbReference type="InterPro" id="IPR036513">
    <property type="entry name" value="STAS_dom_sf"/>
</dbReference>
<sequence>MSDLAELGTLLQNSLAEGCTSLVLDLAHCTDFPPHAAGLLNRLADEAHAVGGRLAVHGVPSFDAMMLRADGLAPAIDIVLRDAAMPIEASPGELGATA</sequence>
<comment type="caution">
    <text evidence="1">The sequence shown here is derived from an EMBL/GenBank/DDBJ whole genome shotgun (WGS) entry which is preliminary data.</text>
</comment>
<protein>
    <recommendedName>
        <fullName evidence="3">STAS domain-containing protein</fullName>
    </recommendedName>
</protein>
<name>A0A7Y9RZX1_9ACTN</name>